<comment type="caution">
    <text evidence="4">The sequence shown here is derived from an EMBL/GenBank/DDBJ whole genome shotgun (WGS) entry which is preliminary data.</text>
</comment>
<evidence type="ECO:0000259" key="3">
    <source>
        <dbReference type="Pfam" id="PF01471"/>
    </source>
</evidence>
<proteinExistence type="predicted"/>
<name>A0ABP4A6A8_9ACTN</name>
<feature type="compositionally biased region" description="Basic and acidic residues" evidence="1">
    <location>
        <begin position="50"/>
        <end position="78"/>
    </location>
</feature>
<keyword evidence="2" id="KW-1133">Transmembrane helix</keyword>
<feature type="compositionally biased region" description="Basic and acidic residues" evidence="1">
    <location>
        <begin position="101"/>
        <end position="118"/>
    </location>
</feature>
<keyword evidence="5" id="KW-1185">Reference proteome</keyword>
<feature type="compositionally biased region" description="Low complexity" evidence="1">
    <location>
        <begin position="204"/>
        <end position="228"/>
    </location>
</feature>
<evidence type="ECO:0000256" key="2">
    <source>
        <dbReference type="SAM" id="Phobius"/>
    </source>
</evidence>
<reference evidence="5" key="1">
    <citation type="journal article" date="2019" name="Int. J. Syst. Evol. Microbiol.">
        <title>The Global Catalogue of Microorganisms (GCM) 10K type strain sequencing project: providing services to taxonomists for standard genome sequencing and annotation.</title>
        <authorList>
            <consortium name="The Broad Institute Genomics Platform"/>
            <consortium name="The Broad Institute Genome Sequencing Center for Infectious Disease"/>
            <person name="Wu L."/>
            <person name="Ma J."/>
        </authorList>
    </citation>
    <scope>NUCLEOTIDE SEQUENCE [LARGE SCALE GENOMIC DNA]</scope>
    <source>
        <strain evidence="5">JCM 11444</strain>
    </source>
</reference>
<feature type="region of interest" description="Disordered" evidence="1">
    <location>
        <begin position="168"/>
        <end position="292"/>
    </location>
</feature>
<feature type="domain" description="Peptidoglycan binding-like" evidence="3">
    <location>
        <begin position="288"/>
        <end position="344"/>
    </location>
</feature>
<feature type="compositionally biased region" description="Basic and acidic residues" evidence="1">
    <location>
        <begin position="341"/>
        <end position="353"/>
    </location>
</feature>
<feature type="compositionally biased region" description="Polar residues" evidence="1">
    <location>
        <begin position="185"/>
        <end position="195"/>
    </location>
</feature>
<keyword evidence="2" id="KW-0812">Transmembrane</keyword>
<organism evidence="4 5">
    <name type="scientific">Streptomyces rhizosphaericus</name>
    <dbReference type="NCBI Taxonomy" id="114699"/>
    <lineage>
        <taxon>Bacteria</taxon>
        <taxon>Bacillati</taxon>
        <taxon>Actinomycetota</taxon>
        <taxon>Actinomycetes</taxon>
        <taxon>Kitasatosporales</taxon>
        <taxon>Streptomycetaceae</taxon>
        <taxon>Streptomyces</taxon>
        <taxon>Streptomyces violaceusniger group</taxon>
    </lineage>
</organism>
<feature type="compositionally biased region" description="Acidic residues" evidence="1">
    <location>
        <begin position="119"/>
        <end position="131"/>
    </location>
</feature>
<feature type="region of interest" description="Disordered" evidence="1">
    <location>
        <begin position="32"/>
        <end position="145"/>
    </location>
</feature>
<feature type="region of interest" description="Disordered" evidence="1">
    <location>
        <begin position="325"/>
        <end position="353"/>
    </location>
</feature>
<evidence type="ECO:0000313" key="5">
    <source>
        <dbReference type="Proteomes" id="UP001500418"/>
    </source>
</evidence>
<dbReference type="InterPro" id="IPR002477">
    <property type="entry name" value="Peptidoglycan-bd-like"/>
</dbReference>
<dbReference type="EMBL" id="BAAAID010000020">
    <property type="protein sequence ID" value="GAA0931214.1"/>
    <property type="molecule type" value="Genomic_DNA"/>
</dbReference>
<evidence type="ECO:0000313" key="4">
    <source>
        <dbReference type="EMBL" id="GAA0931214.1"/>
    </source>
</evidence>
<protein>
    <submittedName>
        <fullName evidence="4">Peptidoglycan-binding domain-containing protein</fullName>
    </submittedName>
</protein>
<dbReference type="Proteomes" id="UP001500418">
    <property type="component" value="Unassembled WGS sequence"/>
</dbReference>
<feature type="compositionally biased region" description="Polar residues" evidence="1">
    <location>
        <begin position="244"/>
        <end position="256"/>
    </location>
</feature>
<dbReference type="Gene3D" id="1.10.101.10">
    <property type="entry name" value="PGBD-like superfamily/PGBD"/>
    <property type="match status" value="1"/>
</dbReference>
<feature type="compositionally biased region" description="Low complexity" evidence="1">
    <location>
        <begin position="260"/>
        <end position="275"/>
    </location>
</feature>
<feature type="transmembrane region" description="Helical" evidence="2">
    <location>
        <begin position="146"/>
        <end position="170"/>
    </location>
</feature>
<dbReference type="SUPFAM" id="SSF47090">
    <property type="entry name" value="PGBD-like"/>
    <property type="match status" value="1"/>
</dbReference>
<keyword evidence="2" id="KW-0472">Membrane</keyword>
<gene>
    <name evidence="4" type="ORF">GCM10009575_035970</name>
</gene>
<dbReference type="Pfam" id="PF01471">
    <property type="entry name" value="PG_binding_1"/>
    <property type="match status" value="1"/>
</dbReference>
<accession>A0ABP4A6A8</accession>
<evidence type="ECO:0000256" key="1">
    <source>
        <dbReference type="SAM" id="MobiDB-lite"/>
    </source>
</evidence>
<sequence length="353" mass="35518">MTAESCPHCFAPARANGRPGCTCAERAAASIATAGATDDQTRPNPQVTLPEERPAGPDPRDLRLFEEAEKAAEAETAVKGENTGNAENAGTPGFPGVLGKGDGEETRVIDRVEERPGGDEGDEGGAIDADADTPGPGRHRKSKRKVVAAVLAGAAAVAVASSLAIGTGLLGDHKEDGSGSGGGTSDRTLADSTVSPPAEEELPAEGPGASSGSPSSSATPHPSASGSARASATPKGEGGPSGSARPSESASATGSPTKPGPSASDAPTSAPSDTAEPSGPPVLREGDSGPEVVELQKRLTQLLQYIGVADGKYDEGLRRIVSSYQDQHDITGDPDGVYGENTRRDLESRTDEP</sequence>
<dbReference type="InterPro" id="IPR036366">
    <property type="entry name" value="PGBDSf"/>
</dbReference>
<dbReference type="InterPro" id="IPR036365">
    <property type="entry name" value="PGBD-like_sf"/>
</dbReference>